<dbReference type="Gene3D" id="1.10.1610.10">
    <property type="match status" value="1"/>
</dbReference>
<reference evidence="10 11" key="1">
    <citation type="journal article" date="2018" name="Plant J.">
        <title>Genome sequences of Chlorella sorokiniana UTEX 1602 and Micractinium conductrix SAG 241.80: implications to maltose excretion by a green alga.</title>
        <authorList>
            <person name="Arriola M.B."/>
            <person name="Velmurugan N."/>
            <person name="Zhang Y."/>
            <person name="Plunkett M.H."/>
            <person name="Hondzo H."/>
            <person name="Barney B.M."/>
        </authorList>
    </citation>
    <scope>NUCLEOTIDE SEQUENCE [LARGE SCALE GENOMIC DNA]</scope>
    <source>
        <strain evidence="11">UTEX 1602</strain>
    </source>
</reference>
<dbReference type="Proteomes" id="UP000239899">
    <property type="component" value="Unassembled WGS sequence"/>
</dbReference>
<dbReference type="EC" id="2.4.2.21" evidence="3"/>
<dbReference type="AlphaFoldDB" id="A0A2P6U302"/>
<sequence length="408" mass="39543">MAPAEHQAGSYEQWLDRARAMMDAKAMPPGALGLLQEWGARLCALQRTLQPSLGPTRLLTFAADHGITAEGQAPWVSPYPRSVTAAMFAAVASGQAACAVLCAANGMSLELVDVGVDADVSAICSAGTNGSAGSSLSGSATAANGASKSSGSTAVPGGISVVHAKVRRGSHSMLAGPALTADELQAALDAGAAAVARFAATAGCPPSSCAVCIGEVGIGNTTAAAAVLAALTGLPPEQVCGRGTGLDDAGVQRKRAAVAAALAANASTIGDGSDPLAALAAVGGLELAAMAGAFLEAGRCGMPAVVDGFISSVAALVAARADPRAAAVQFWSHASAERGAAAAAAAAGSHAQAPLSMGLRLGEGTGAVLAVPLLRSATAIARDMASLEQVLAAAAPAAADDPATNGSH</sequence>
<dbReference type="Pfam" id="PF02277">
    <property type="entry name" value="DBI_PRT"/>
    <property type="match status" value="1"/>
</dbReference>
<comment type="similarity">
    <text evidence="2">Belongs to the CobT family.</text>
</comment>
<dbReference type="UniPathway" id="UPA00061">
    <property type="reaction ID" value="UER00516"/>
</dbReference>
<dbReference type="CDD" id="cd02439">
    <property type="entry name" value="DMB-PRT_CobT"/>
    <property type="match status" value="1"/>
</dbReference>
<evidence type="ECO:0000256" key="7">
    <source>
        <dbReference type="ARBA" id="ARBA00022679"/>
    </source>
</evidence>
<dbReference type="Gene3D" id="3.40.50.10210">
    <property type="match status" value="1"/>
</dbReference>
<dbReference type="OrthoDB" id="2157177at2759"/>
<keyword evidence="5" id="KW-0169">Cobalamin biosynthesis</keyword>
<dbReference type="STRING" id="3076.A0A2P6U302"/>
<evidence type="ECO:0000256" key="4">
    <source>
        <dbReference type="ARBA" id="ARBA00015486"/>
    </source>
</evidence>
<organism evidence="10 11">
    <name type="scientific">Chlorella sorokiniana</name>
    <name type="common">Freshwater green alga</name>
    <dbReference type="NCBI Taxonomy" id="3076"/>
    <lineage>
        <taxon>Eukaryota</taxon>
        <taxon>Viridiplantae</taxon>
        <taxon>Chlorophyta</taxon>
        <taxon>core chlorophytes</taxon>
        <taxon>Trebouxiophyceae</taxon>
        <taxon>Chlorellales</taxon>
        <taxon>Chlorellaceae</taxon>
        <taxon>Chlorella clade</taxon>
        <taxon>Chlorella</taxon>
    </lineage>
</organism>
<evidence type="ECO:0000256" key="2">
    <source>
        <dbReference type="ARBA" id="ARBA00007110"/>
    </source>
</evidence>
<dbReference type="InterPro" id="IPR003200">
    <property type="entry name" value="Nict_dMeBzImd_PRibTrfase"/>
</dbReference>
<dbReference type="PANTHER" id="PTHR43463">
    <property type="entry name" value="NICOTINATE-NUCLEOTIDE--DIMETHYLBENZIMIDAZOLE PHOSPHORIBOSYLTRANSFERASE"/>
    <property type="match status" value="1"/>
</dbReference>
<evidence type="ECO:0000313" key="10">
    <source>
        <dbReference type="EMBL" id="PRW60684.1"/>
    </source>
</evidence>
<comment type="caution">
    <text evidence="10">The sequence shown here is derived from an EMBL/GenBank/DDBJ whole genome shotgun (WGS) entry which is preliminary data.</text>
</comment>
<dbReference type="GO" id="GO:0008939">
    <property type="term" value="F:nicotinate-nucleotide-dimethylbenzimidazole phosphoribosyltransferase activity"/>
    <property type="evidence" value="ECO:0007669"/>
    <property type="project" value="UniProtKB-EC"/>
</dbReference>
<protein>
    <recommendedName>
        <fullName evidence="4">Nicotinate-nucleotide--dimethylbenzimidazole phosphoribosyltransferase</fullName>
        <ecNumber evidence="3">2.4.2.21</ecNumber>
    </recommendedName>
    <alternativeName>
        <fullName evidence="8">N(1)-alpha-phosphoribosyltransferase</fullName>
    </alternativeName>
</protein>
<keyword evidence="6 10" id="KW-0328">Glycosyltransferase</keyword>
<name>A0A2P6U302_CHLSO</name>
<evidence type="ECO:0000313" key="11">
    <source>
        <dbReference type="Proteomes" id="UP000239899"/>
    </source>
</evidence>
<evidence type="ECO:0000256" key="6">
    <source>
        <dbReference type="ARBA" id="ARBA00022676"/>
    </source>
</evidence>
<dbReference type="EMBL" id="LHPG02000002">
    <property type="protein sequence ID" value="PRW60684.1"/>
    <property type="molecule type" value="Genomic_DNA"/>
</dbReference>
<gene>
    <name evidence="10" type="ORF">C2E21_1038</name>
</gene>
<dbReference type="PANTHER" id="PTHR43463:SF1">
    <property type="entry name" value="NICOTINATE-NUCLEOTIDE--DIMETHYLBENZIMIDAZOLE PHOSPHORIBOSYLTRANSFERASE"/>
    <property type="match status" value="1"/>
</dbReference>
<evidence type="ECO:0000256" key="1">
    <source>
        <dbReference type="ARBA" id="ARBA00005049"/>
    </source>
</evidence>
<keyword evidence="11" id="KW-1185">Reference proteome</keyword>
<evidence type="ECO:0000256" key="3">
    <source>
        <dbReference type="ARBA" id="ARBA00011991"/>
    </source>
</evidence>
<comment type="pathway">
    <text evidence="1">Nucleoside biosynthesis; alpha-ribazole biosynthesis; alpha-ribazole from 5,6-dimethylbenzimidazole: step 1/2.</text>
</comment>
<evidence type="ECO:0000256" key="5">
    <source>
        <dbReference type="ARBA" id="ARBA00022573"/>
    </source>
</evidence>
<evidence type="ECO:0000256" key="9">
    <source>
        <dbReference type="ARBA" id="ARBA00047340"/>
    </source>
</evidence>
<comment type="catalytic activity">
    <reaction evidence="9">
        <text>5,6-dimethylbenzimidazole + nicotinate beta-D-ribonucleotide = alpha-ribazole 5'-phosphate + nicotinate + H(+)</text>
        <dbReference type="Rhea" id="RHEA:11196"/>
        <dbReference type="ChEBI" id="CHEBI:15378"/>
        <dbReference type="ChEBI" id="CHEBI:15890"/>
        <dbReference type="ChEBI" id="CHEBI:32544"/>
        <dbReference type="ChEBI" id="CHEBI:57502"/>
        <dbReference type="ChEBI" id="CHEBI:57918"/>
        <dbReference type="EC" id="2.4.2.21"/>
    </reaction>
</comment>
<dbReference type="SUPFAM" id="SSF52733">
    <property type="entry name" value="Nicotinate mononucleotide:5,6-dimethylbenzimidazole phosphoribosyltransferase (CobT)"/>
    <property type="match status" value="2"/>
</dbReference>
<dbReference type="InterPro" id="IPR036087">
    <property type="entry name" value="Nict_dMeBzImd_PRibTrfase_sf"/>
</dbReference>
<keyword evidence="7" id="KW-0808">Transferase</keyword>
<dbReference type="InterPro" id="IPR023195">
    <property type="entry name" value="Nict_dMeBzImd_PRibTrfase_N"/>
</dbReference>
<proteinExistence type="inferred from homology"/>
<accession>A0A2P6U302</accession>
<evidence type="ECO:0000256" key="8">
    <source>
        <dbReference type="ARBA" id="ARBA00030686"/>
    </source>
</evidence>